<dbReference type="AlphaFoldDB" id="A0A5C3LEZ5"/>
<dbReference type="EMBL" id="ML213816">
    <property type="protein sequence ID" value="TFK31225.1"/>
    <property type="molecule type" value="Genomic_DNA"/>
</dbReference>
<keyword evidence="3" id="KW-1185">Reference proteome</keyword>
<name>A0A5C3LEZ5_9AGAR</name>
<gene>
    <name evidence="2" type="ORF">BDQ12DRAFT_694409</name>
</gene>
<evidence type="ECO:0000256" key="1">
    <source>
        <dbReference type="SAM" id="MobiDB-lite"/>
    </source>
</evidence>
<feature type="region of interest" description="Disordered" evidence="1">
    <location>
        <begin position="16"/>
        <end position="61"/>
    </location>
</feature>
<accession>A0A5C3LEZ5</accession>
<evidence type="ECO:0000313" key="2">
    <source>
        <dbReference type="EMBL" id="TFK31225.1"/>
    </source>
</evidence>
<dbReference type="Proteomes" id="UP000308652">
    <property type="component" value="Unassembled WGS sequence"/>
</dbReference>
<reference evidence="2 3" key="1">
    <citation type="journal article" date="2019" name="Nat. Ecol. Evol.">
        <title>Megaphylogeny resolves global patterns of mushroom evolution.</title>
        <authorList>
            <person name="Varga T."/>
            <person name="Krizsan K."/>
            <person name="Foldi C."/>
            <person name="Dima B."/>
            <person name="Sanchez-Garcia M."/>
            <person name="Sanchez-Ramirez S."/>
            <person name="Szollosi G.J."/>
            <person name="Szarkandi J.G."/>
            <person name="Papp V."/>
            <person name="Albert L."/>
            <person name="Andreopoulos W."/>
            <person name="Angelini C."/>
            <person name="Antonin V."/>
            <person name="Barry K.W."/>
            <person name="Bougher N.L."/>
            <person name="Buchanan P."/>
            <person name="Buyck B."/>
            <person name="Bense V."/>
            <person name="Catcheside P."/>
            <person name="Chovatia M."/>
            <person name="Cooper J."/>
            <person name="Damon W."/>
            <person name="Desjardin D."/>
            <person name="Finy P."/>
            <person name="Geml J."/>
            <person name="Haridas S."/>
            <person name="Hughes K."/>
            <person name="Justo A."/>
            <person name="Karasinski D."/>
            <person name="Kautmanova I."/>
            <person name="Kiss B."/>
            <person name="Kocsube S."/>
            <person name="Kotiranta H."/>
            <person name="LaButti K.M."/>
            <person name="Lechner B.E."/>
            <person name="Liimatainen K."/>
            <person name="Lipzen A."/>
            <person name="Lukacs Z."/>
            <person name="Mihaltcheva S."/>
            <person name="Morgado L.N."/>
            <person name="Niskanen T."/>
            <person name="Noordeloos M.E."/>
            <person name="Ohm R.A."/>
            <person name="Ortiz-Santana B."/>
            <person name="Ovrebo C."/>
            <person name="Racz N."/>
            <person name="Riley R."/>
            <person name="Savchenko A."/>
            <person name="Shiryaev A."/>
            <person name="Soop K."/>
            <person name="Spirin V."/>
            <person name="Szebenyi C."/>
            <person name="Tomsovsky M."/>
            <person name="Tulloss R.E."/>
            <person name="Uehling J."/>
            <person name="Grigoriev I.V."/>
            <person name="Vagvolgyi C."/>
            <person name="Papp T."/>
            <person name="Martin F.M."/>
            <person name="Miettinen O."/>
            <person name="Hibbett D.S."/>
            <person name="Nagy L.G."/>
        </authorList>
    </citation>
    <scope>NUCLEOTIDE SEQUENCE [LARGE SCALE GENOMIC DNA]</scope>
    <source>
        <strain evidence="2 3">CBS 166.37</strain>
    </source>
</reference>
<sequence>TKSLIWICASSTTTAKNTTITPSTPKSREGLPSTIPASIPLAQAPDNDRPLSRPTTPKPSAARKKLHNIFGVLLRKSSRHYHYFDQDYAAGPPAILRVHWYTEAVLLEEEG</sequence>
<feature type="non-terminal residue" evidence="2">
    <location>
        <position position="1"/>
    </location>
</feature>
<proteinExistence type="predicted"/>
<protein>
    <submittedName>
        <fullName evidence="2">Uncharacterized protein</fullName>
    </submittedName>
</protein>
<evidence type="ECO:0000313" key="3">
    <source>
        <dbReference type="Proteomes" id="UP000308652"/>
    </source>
</evidence>
<organism evidence="2 3">
    <name type="scientific">Crucibulum laeve</name>
    <dbReference type="NCBI Taxonomy" id="68775"/>
    <lineage>
        <taxon>Eukaryota</taxon>
        <taxon>Fungi</taxon>
        <taxon>Dikarya</taxon>
        <taxon>Basidiomycota</taxon>
        <taxon>Agaricomycotina</taxon>
        <taxon>Agaricomycetes</taxon>
        <taxon>Agaricomycetidae</taxon>
        <taxon>Agaricales</taxon>
        <taxon>Agaricineae</taxon>
        <taxon>Nidulariaceae</taxon>
        <taxon>Crucibulum</taxon>
    </lineage>
</organism>